<organism evidence="2 3">
    <name type="scientific">Burkholderia cenocepacia</name>
    <dbReference type="NCBI Taxonomy" id="95486"/>
    <lineage>
        <taxon>Bacteria</taxon>
        <taxon>Pseudomonadati</taxon>
        <taxon>Pseudomonadota</taxon>
        <taxon>Betaproteobacteria</taxon>
        <taxon>Burkholderiales</taxon>
        <taxon>Burkholderiaceae</taxon>
        <taxon>Burkholderia</taxon>
        <taxon>Burkholderia cepacia complex</taxon>
    </lineage>
</organism>
<reference evidence="2" key="1">
    <citation type="submission" date="2023-08" db="EMBL/GenBank/DDBJ databases">
        <title>A collection of bacterial strains from the Burkholderia cepacia Research Laboratory and Repository.</title>
        <authorList>
            <person name="Lipuma J."/>
            <person name="Spilker T."/>
        </authorList>
    </citation>
    <scope>NUCLEOTIDE SEQUENCE</scope>
    <source>
        <strain evidence="2">AU0862</strain>
    </source>
</reference>
<dbReference type="RefSeq" id="WP_226134195.1">
    <property type="nucleotide sequence ID" value="NZ_CADEUF010000004.1"/>
</dbReference>
<dbReference type="EMBL" id="JAIZTC010000004">
    <property type="protein sequence ID" value="MCA8380665.1"/>
    <property type="molecule type" value="Genomic_DNA"/>
</dbReference>
<feature type="transmembrane region" description="Helical" evidence="1">
    <location>
        <begin position="12"/>
        <end position="30"/>
    </location>
</feature>
<dbReference type="AlphaFoldDB" id="A0AAW4TFR7"/>
<name>A0AAW4TFR7_9BURK</name>
<gene>
    <name evidence="2" type="ORF">LGN22_17470</name>
</gene>
<proteinExistence type="predicted"/>
<evidence type="ECO:0008006" key="4">
    <source>
        <dbReference type="Google" id="ProtNLM"/>
    </source>
</evidence>
<feature type="transmembrane region" description="Helical" evidence="1">
    <location>
        <begin position="36"/>
        <end position="55"/>
    </location>
</feature>
<keyword evidence="1" id="KW-0472">Membrane</keyword>
<keyword evidence="1" id="KW-1133">Transmembrane helix</keyword>
<dbReference type="Proteomes" id="UP001199070">
    <property type="component" value="Unassembled WGS sequence"/>
</dbReference>
<evidence type="ECO:0000313" key="3">
    <source>
        <dbReference type="Proteomes" id="UP001199070"/>
    </source>
</evidence>
<protein>
    <recommendedName>
        <fullName evidence="4">Transmembrane protein</fullName>
    </recommendedName>
</protein>
<sequence>MSRITVRYLKAYISLGAVILFFATISLVKGAGWKPLLIPSPLFALLFAGITYQYIKERRAIKKG</sequence>
<comment type="caution">
    <text evidence="2">The sequence shown here is derived from an EMBL/GenBank/DDBJ whole genome shotgun (WGS) entry which is preliminary data.</text>
</comment>
<evidence type="ECO:0000256" key="1">
    <source>
        <dbReference type="SAM" id="Phobius"/>
    </source>
</evidence>
<evidence type="ECO:0000313" key="2">
    <source>
        <dbReference type="EMBL" id="MCA8380665.1"/>
    </source>
</evidence>
<keyword evidence="1" id="KW-0812">Transmembrane</keyword>
<accession>A0AAW4TFR7</accession>